<organism evidence="1 2">
    <name type="scientific">Rhabditophanes sp. KR3021</name>
    <dbReference type="NCBI Taxonomy" id="114890"/>
    <lineage>
        <taxon>Eukaryota</taxon>
        <taxon>Metazoa</taxon>
        <taxon>Ecdysozoa</taxon>
        <taxon>Nematoda</taxon>
        <taxon>Chromadorea</taxon>
        <taxon>Rhabditida</taxon>
        <taxon>Tylenchina</taxon>
        <taxon>Panagrolaimomorpha</taxon>
        <taxon>Strongyloidoidea</taxon>
        <taxon>Alloionematidae</taxon>
        <taxon>Rhabditophanes</taxon>
    </lineage>
</organism>
<name>A0AC35TUL5_9BILA</name>
<reference evidence="2" key="1">
    <citation type="submission" date="2016-11" db="UniProtKB">
        <authorList>
            <consortium name="WormBaseParasite"/>
        </authorList>
    </citation>
    <scope>IDENTIFICATION</scope>
    <source>
        <strain evidence="2">KR3021</strain>
    </source>
</reference>
<sequence length="228" mass="26255">MEQMKDNTIYPNLPKEETKEKLEEMESDNPPPYRPNTPTLPTKKDIVLPAYDLGLFVKAVDLAARRHRFQKRKDINHTPYINHPIGVAYILTNEVQIYDTEIIIAAILHDTVEDTKTTVEELAAEFSPEIAAIVQELSDDKTLAKEERKRLQVANAAKRSPKAKIVALADKLYNLRDLERHSPAGWDTRRRKNYFKWAKEVVDEMRGTDKILETAIDEILARHLKADN</sequence>
<evidence type="ECO:0000313" key="2">
    <source>
        <dbReference type="WBParaSite" id="RSKR_0000429400.1"/>
    </source>
</evidence>
<evidence type="ECO:0000313" key="1">
    <source>
        <dbReference type="Proteomes" id="UP000095286"/>
    </source>
</evidence>
<accession>A0AC35TUL5</accession>
<dbReference type="WBParaSite" id="RSKR_0000429400.1">
    <property type="protein sequence ID" value="RSKR_0000429400.1"/>
    <property type="gene ID" value="RSKR_0000429400"/>
</dbReference>
<proteinExistence type="predicted"/>
<dbReference type="Proteomes" id="UP000095286">
    <property type="component" value="Unplaced"/>
</dbReference>
<protein>
    <submittedName>
        <fullName evidence="2">HD domain-containing protein</fullName>
    </submittedName>
</protein>